<sequence>MTQGPIEFVLAARAFGDIGHGWPALIVIGCLAGLVARWMTSSQKRIGLLSSFALGIAGAALAWFATRWAGYTPAGPGMRFVVALGGSLVLAMLGGAMGRMLRRTPR</sequence>
<gene>
    <name evidence="2" type="ORF">LYSHEL_18780</name>
</gene>
<keyword evidence="1" id="KW-0472">Membrane</keyword>
<feature type="transmembrane region" description="Helical" evidence="1">
    <location>
        <begin position="20"/>
        <end position="39"/>
    </location>
</feature>
<keyword evidence="1" id="KW-1133">Transmembrane helix</keyword>
<dbReference type="EMBL" id="AP024546">
    <property type="protein sequence ID" value="BCT96007.1"/>
    <property type="molecule type" value="Genomic_DNA"/>
</dbReference>
<keyword evidence="3" id="KW-1185">Reference proteome</keyword>
<dbReference type="RefSeq" id="WP_213433816.1">
    <property type="nucleotide sequence ID" value="NZ_AP024546.1"/>
</dbReference>
<name>A0ABM7QEH4_9GAMM</name>
<evidence type="ECO:0000313" key="2">
    <source>
        <dbReference type="EMBL" id="BCT96007.1"/>
    </source>
</evidence>
<feature type="transmembrane region" description="Helical" evidence="1">
    <location>
        <begin position="77"/>
        <end position="97"/>
    </location>
</feature>
<proteinExistence type="predicted"/>
<dbReference type="Proteomes" id="UP000680514">
    <property type="component" value="Chromosome"/>
</dbReference>
<accession>A0ABM7QEH4</accession>
<evidence type="ECO:0008006" key="4">
    <source>
        <dbReference type="Google" id="ProtNLM"/>
    </source>
</evidence>
<organism evidence="2 3">
    <name type="scientific">Lysobacter helvus</name>
    <dbReference type="NCBI Taxonomy" id="2675059"/>
    <lineage>
        <taxon>Bacteria</taxon>
        <taxon>Pseudomonadati</taxon>
        <taxon>Pseudomonadota</taxon>
        <taxon>Gammaproteobacteria</taxon>
        <taxon>Lysobacterales</taxon>
        <taxon>Lysobacteraceae</taxon>
        <taxon>Lysobacter</taxon>
    </lineage>
</organism>
<reference evidence="2 3" key="1">
    <citation type="submission" date="2021-03" db="EMBL/GenBank/DDBJ databases">
        <title>Complete Genome Sequences of Two Lysobacter Strains Isolated from Sea Water (Lysobacter caseinilyticus) and Soil (Lysobacter helvus) in South Korea.</title>
        <authorList>
            <person name="Watanabe Y."/>
            <person name="Arakawa K."/>
        </authorList>
    </citation>
    <scope>NUCLEOTIDE SEQUENCE [LARGE SCALE GENOMIC DNA]</scope>
    <source>
        <strain evidence="2 3">D10</strain>
    </source>
</reference>
<protein>
    <recommendedName>
        <fullName evidence="4">GlsB/YeaQ/YmgE family stress response membrane protein</fullName>
    </recommendedName>
</protein>
<keyword evidence="1" id="KW-0812">Transmembrane</keyword>
<feature type="transmembrane region" description="Helical" evidence="1">
    <location>
        <begin position="46"/>
        <end position="65"/>
    </location>
</feature>
<evidence type="ECO:0000256" key="1">
    <source>
        <dbReference type="SAM" id="Phobius"/>
    </source>
</evidence>
<evidence type="ECO:0000313" key="3">
    <source>
        <dbReference type="Proteomes" id="UP000680514"/>
    </source>
</evidence>